<proteinExistence type="predicted"/>
<evidence type="ECO:0000313" key="3">
    <source>
        <dbReference type="Proteomes" id="UP000813461"/>
    </source>
</evidence>
<gene>
    <name evidence="2" type="ORF">FB567DRAFT_619833</name>
</gene>
<keyword evidence="3" id="KW-1185">Reference proteome</keyword>
<feature type="region of interest" description="Disordered" evidence="1">
    <location>
        <begin position="48"/>
        <end position="96"/>
    </location>
</feature>
<organism evidence="2 3">
    <name type="scientific">Paraphoma chrysanthemicola</name>
    <dbReference type="NCBI Taxonomy" id="798071"/>
    <lineage>
        <taxon>Eukaryota</taxon>
        <taxon>Fungi</taxon>
        <taxon>Dikarya</taxon>
        <taxon>Ascomycota</taxon>
        <taxon>Pezizomycotina</taxon>
        <taxon>Dothideomycetes</taxon>
        <taxon>Pleosporomycetidae</taxon>
        <taxon>Pleosporales</taxon>
        <taxon>Pleosporineae</taxon>
        <taxon>Phaeosphaeriaceae</taxon>
        <taxon>Paraphoma</taxon>
    </lineage>
</organism>
<feature type="region of interest" description="Disordered" evidence="1">
    <location>
        <begin position="134"/>
        <end position="161"/>
    </location>
</feature>
<feature type="region of interest" description="Disordered" evidence="1">
    <location>
        <begin position="227"/>
        <end position="253"/>
    </location>
</feature>
<feature type="region of interest" description="Disordered" evidence="1">
    <location>
        <begin position="561"/>
        <end position="582"/>
    </location>
</feature>
<feature type="compositionally biased region" description="Low complexity" evidence="1">
    <location>
        <begin position="562"/>
        <end position="578"/>
    </location>
</feature>
<dbReference type="EMBL" id="JAGMVJ010000007">
    <property type="protein sequence ID" value="KAH7088975.1"/>
    <property type="molecule type" value="Genomic_DNA"/>
</dbReference>
<dbReference type="Proteomes" id="UP000813461">
    <property type="component" value="Unassembled WGS sequence"/>
</dbReference>
<feature type="region of interest" description="Disordered" evidence="1">
    <location>
        <begin position="1"/>
        <end position="34"/>
    </location>
</feature>
<feature type="compositionally biased region" description="Polar residues" evidence="1">
    <location>
        <begin position="227"/>
        <end position="240"/>
    </location>
</feature>
<dbReference type="OrthoDB" id="3801492at2759"/>
<dbReference type="AlphaFoldDB" id="A0A8K0W0Q7"/>
<feature type="region of interest" description="Disordered" evidence="1">
    <location>
        <begin position="609"/>
        <end position="631"/>
    </location>
</feature>
<accession>A0A8K0W0Q7</accession>
<name>A0A8K0W0Q7_9PLEO</name>
<protein>
    <submittedName>
        <fullName evidence="2">Uncharacterized protein</fullName>
    </submittedName>
</protein>
<evidence type="ECO:0000256" key="1">
    <source>
        <dbReference type="SAM" id="MobiDB-lite"/>
    </source>
</evidence>
<comment type="caution">
    <text evidence="2">The sequence shown here is derived from an EMBL/GenBank/DDBJ whole genome shotgun (WGS) entry which is preliminary data.</text>
</comment>
<sequence>MAEHTDDAKPASPQRTLHNNRHIRTEPVADASNPFAQDQSRALLANANPEAVVNTAPSARRPQNSFQSLLTPPTHSPTAENRQSVQHRGKDWVSWRSDEGDKLQLKHVLPIRGSEKLPRPGSRLAQADRLHPMPSVQQNSKQAMPAPDGKHVPKPPTGSLSFSSIEARVALSPKPPTKTTSLLLPVSSEPESLEIARESEVPPPRVPIPEVSKVSIGDSEWRLPLSSPNLAGDSSRSCSPLTPPLRTDQMSCTGSVKDINEGDIPEYGFPAHLKMKASFRLRILHIQLRTLLMRCTVLQATVRDLERRSWEQNMQRPPYWYYSRMRTFAIKARRIAEALESRELRARCEYWIGRACGGTRDYQAAAEHFALAIKFDVENDRHSSGKIKLRGLRPHEKEDVHFLWESVMKRSEEWEQKTRYVKDIAMEESTRTGRPLEDCIDRSPSQSPLWVPDRDRIMQLARKEFENKKRSKEGGRDMEHLERASLRQELGGNVIAQAETEGIDEKETIRRVLNKEEWRYIHYGVENLSHTSCAPNCLAKKISPVPHRSLKVELVRAEPGWRSASPSPARTPPRISSRVGDLARRRDVALEPIRTERTQTPASVVEWPRIDRGEDCTTSPTSTLEGIDRDG</sequence>
<feature type="compositionally biased region" description="Polar residues" evidence="1">
    <location>
        <begin position="55"/>
        <end position="86"/>
    </location>
</feature>
<evidence type="ECO:0000313" key="2">
    <source>
        <dbReference type="EMBL" id="KAH7088975.1"/>
    </source>
</evidence>
<reference evidence="2" key="1">
    <citation type="journal article" date="2021" name="Nat. Commun.">
        <title>Genetic determinants of endophytism in the Arabidopsis root mycobiome.</title>
        <authorList>
            <person name="Mesny F."/>
            <person name="Miyauchi S."/>
            <person name="Thiergart T."/>
            <person name="Pickel B."/>
            <person name="Atanasova L."/>
            <person name="Karlsson M."/>
            <person name="Huettel B."/>
            <person name="Barry K.W."/>
            <person name="Haridas S."/>
            <person name="Chen C."/>
            <person name="Bauer D."/>
            <person name="Andreopoulos W."/>
            <person name="Pangilinan J."/>
            <person name="LaButti K."/>
            <person name="Riley R."/>
            <person name="Lipzen A."/>
            <person name="Clum A."/>
            <person name="Drula E."/>
            <person name="Henrissat B."/>
            <person name="Kohler A."/>
            <person name="Grigoriev I.V."/>
            <person name="Martin F.M."/>
            <person name="Hacquard S."/>
        </authorList>
    </citation>
    <scope>NUCLEOTIDE SEQUENCE</scope>
    <source>
        <strain evidence="2">MPI-SDFR-AT-0120</strain>
    </source>
</reference>